<dbReference type="Proteomes" id="UP000270988">
    <property type="component" value="Chromosome"/>
</dbReference>
<dbReference type="CDD" id="cd04301">
    <property type="entry name" value="NAT_SF"/>
    <property type="match status" value="1"/>
</dbReference>
<feature type="domain" description="N-acetyltransferase" evidence="1">
    <location>
        <begin position="66"/>
        <end position="203"/>
    </location>
</feature>
<evidence type="ECO:0000259" key="1">
    <source>
        <dbReference type="PROSITE" id="PS51186"/>
    </source>
</evidence>
<dbReference type="EMBL" id="LR134521">
    <property type="protein sequence ID" value="VEJ28961.1"/>
    <property type="molecule type" value="Genomic_DNA"/>
</dbReference>
<dbReference type="STRING" id="762948.HMPREF0733_11543"/>
<evidence type="ECO:0000313" key="3">
    <source>
        <dbReference type="Proteomes" id="UP000270988"/>
    </source>
</evidence>
<dbReference type="AlphaFoldDB" id="A0A448USR4"/>
<dbReference type="Pfam" id="PF00583">
    <property type="entry name" value="Acetyltransf_1"/>
    <property type="match status" value="1"/>
</dbReference>
<dbReference type="Gene3D" id="3.40.630.30">
    <property type="match status" value="1"/>
</dbReference>
<dbReference type="PROSITE" id="PS51186">
    <property type="entry name" value="GNAT"/>
    <property type="match status" value="1"/>
</dbReference>
<evidence type="ECO:0000313" key="2">
    <source>
        <dbReference type="EMBL" id="VEJ28961.1"/>
    </source>
</evidence>
<organism evidence="2 3">
    <name type="scientific">Rothia dentocariosa</name>
    <dbReference type="NCBI Taxonomy" id="2047"/>
    <lineage>
        <taxon>Bacteria</taxon>
        <taxon>Bacillati</taxon>
        <taxon>Actinomycetota</taxon>
        <taxon>Actinomycetes</taxon>
        <taxon>Micrococcales</taxon>
        <taxon>Micrococcaceae</taxon>
        <taxon>Rothia</taxon>
    </lineage>
</organism>
<dbReference type="SUPFAM" id="SSF55729">
    <property type="entry name" value="Acyl-CoA N-acyltransferases (Nat)"/>
    <property type="match status" value="1"/>
</dbReference>
<proteinExistence type="predicted"/>
<sequence length="203" mass="22238">MCASNLGALEETPRESFLCSNGTAATVPAPEKNLFSLYSASLPELPGYLPSLQSVPESPGGYVRCTVLSDYDDVLPAAAAMFHEEVGIEPIARYGSNYRNRVRSMVSEGKNVIVTNDLGVVVFKADLGISHLDAAQIQGVWVHPDYRGLGLAAPFLAAACELFRERHPHLSLYVNNYNDRALSLYQRTGWEDIGQYSTIILTR</sequence>
<dbReference type="InterPro" id="IPR016181">
    <property type="entry name" value="Acyl_CoA_acyltransferase"/>
</dbReference>
<name>A0A448USR4_9MICC</name>
<reference evidence="2 3" key="1">
    <citation type="submission" date="2018-12" db="EMBL/GenBank/DDBJ databases">
        <authorList>
            <consortium name="Pathogen Informatics"/>
        </authorList>
    </citation>
    <scope>NUCLEOTIDE SEQUENCE [LARGE SCALE GENOMIC DNA]</scope>
    <source>
        <strain evidence="2 3">NCTC10918</strain>
    </source>
</reference>
<accession>A0A448USR4</accession>
<dbReference type="InterPro" id="IPR000182">
    <property type="entry name" value="GNAT_dom"/>
</dbReference>
<dbReference type="GO" id="GO:0016747">
    <property type="term" value="F:acyltransferase activity, transferring groups other than amino-acyl groups"/>
    <property type="evidence" value="ECO:0007669"/>
    <property type="project" value="InterPro"/>
</dbReference>
<keyword evidence="2" id="KW-0808">Transferase</keyword>
<gene>
    <name evidence="2" type="ORF">NCTC10918_00202</name>
</gene>
<protein>
    <submittedName>
        <fullName evidence="2">Putative acetyltransferase</fullName>
    </submittedName>
</protein>